<feature type="domain" description="Major facilitator superfamily (MFS) profile" evidence="6">
    <location>
        <begin position="1"/>
        <end position="205"/>
    </location>
</feature>
<organism evidence="7 8">
    <name type="scientific">Biomphalaria glabrata</name>
    <name type="common">Bloodfluke planorb</name>
    <name type="synonym">Freshwater snail</name>
    <dbReference type="NCBI Taxonomy" id="6526"/>
    <lineage>
        <taxon>Eukaryota</taxon>
        <taxon>Metazoa</taxon>
        <taxon>Spiralia</taxon>
        <taxon>Lophotrochozoa</taxon>
        <taxon>Mollusca</taxon>
        <taxon>Gastropoda</taxon>
        <taxon>Heterobranchia</taxon>
        <taxon>Euthyneura</taxon>
        <taxon>Panpulmonata</taxon>
        <taxon>Hygrophila</taxon>
        <taxon>Lymnaeoidea</taxon>
        <taxon>Planorbidae</taxon>
        <taxon>Biomphalaria</taxon>
    </lineage>
</organism>
<protein>
    <recommendedName>
        <fullName evidence="6">Major facilitator superfamily (MFS) profile domain-containing protein</fullName>
    </recommendedName>
</protein>
<reference evidence="7" key="1">
    <citation type="submission" date="2020-05" db="UniProtKB">
        <authorList>
            <consortium name="EnsemblMetazoa"/>
        </authorList>
    </citation>
    <scope>IDENTIFICATION</scope>
    <source>
        <strain evidence="7">BB02</strain>
    </source>
</reference>
<evidence type="ECO:0000256" key="2">
    <source>
        <dbReference type="ARBA" id="ARBA00022692"/>
    </source>
</evidence>
<keyword evidence="2 5" id="KW-0812">Transmembrane</keyword>
<dbReference type="GO" id="GO:0022857">
    <property type="term" value="F:transmembrane transporter activity"/>
    <property type="evidence" value="ECO:0007669"/>
    <property type="project" value="InterPro"/>
</dbReference>
<feature type="transmembrane region" description="Helical" evidence="5">
    <location>
        <begin position="166"/>
        <end position="185"/>
    </location>
</feature>
<dbReference type="SUPFAM" id="SSF103473">
    <property type="entry name" value="MFS general substrate transporter"/>
    <property type="match status" value="1"/>
</dbReference>
<dbReference type="PANTHER" id="PTHR10924:SF27">
    <property type="entry name" value="SOLUTE CARRIER FAMILY 49 MEMBER 4"/>
    <property type="match status" value="1"/>
</dbReference>
<feature type="transmembrane region" description="Helical" evidence="5">
    <location>
        <begin position="137"/>
        <end position="160"/>
    </location>
</feature>
<dbReference type="InterPro" id="IPR036259">
    <property type="entry name" value="MFS_trans_sf"/>
</dbReference>
<evidence type="ECO:0000256" key="5">
    <source>
        <dbReference type="SAM" id="Phobius"/>
    </source>
</evidence>
<accession>A0A2C9KGU2</accession>
<feature type="transmembrane region" description="Helical" evidence="5">
    <location>
        <begin position="44"/>
        <end position="61"/>
    </location>
</feature>
<dbReference type="Gene3D" id="1.20.1250.20">
    <property type="entry name" value="MFS general substrate transporter like domains"/>
    <property type="match status" value="1"/>
</dbReference>
<evidence type="ECO:0000259" key="6">
    <source>
        <dbReference type="PROSITE" id="PS50850"/>
    </source>
</evidence>
<dbReference type="VEuPathDB" id="VectorBase:BGLAX_046761"/>
<dbReference type="VEuPathDB" id="VectorBase:BGLB019529"/>
<evidence type="ECO:0000256" key="4">
    <source>
        <dbReference type="ARBA" id="ARBA00023136"/>
    </source>
</evidence>
<evidence type="ECO:0000313" key="7">
    <source>
        <dbReference type="EnsemblMetazoa" id="BGLB019529-PA"/>
    </source>
</evidence>
<dbReference type="KEGG" id="bgt:106051676"/>
<dbReference type="Proteomes" id="UP000076420">
    <property type="component" value="Unassembled WGS sequence"/>
</dbReference>
<name>A0A2C9KGU2_BIOGL</name>
<keyword evidence="3 5" id="KW-1133">Transmembrane helix</keyword>
<evidence type="ECO:0000256" key="3">
    <source>
        <dbReference type="ARBA" id="ARBA00022989"/>
    </source>
</evidence>
<dbReference type="EnsemblMetazoa" id="BGLB019529-RA">
    <property type="protein sequence ID" value="BGLB019529-PA"/>
    <property type="gene ID" value="BGLB019529"/>
</dbReference>
<evidence type="ECO:0000256" key="1">
    <source>
        <dbReference type="ARBA" id="ARBA00004141"/>
    </source>
</evidence>
<dbReference type="InterPro" id="IPR049680">
    <property type="entry name" value="FLVCR1-2_SLC49-like"/>
</dbReference>
<dbReference type="PANTHER" id="PTHR10924">
    <property type="entry name" value="MAJOR FACILITATOR SUPERFAMILY PROTEIN-RELATED"/>
    <property type="match status" value="1"/>
</dbReference>
<dbReference type="AlphaFoldDB" id="A0A2C9KGU2"/>
<proteinExistence type="predicted"/>
<dbReference type="PROSITE" id="PS50850">
    <property type="entry name" value="MFS"/>
    <property type="match status" value="1"/>
</dbReference>
<sequence>KKYFVLLAVIYSVSLGVINCWSSVLNVNLSSFSFTHVDEDQAGWIGFYATLGSFAGSLLVGRFASLFARQIKFFILVMFLLSAGCFTVFALVLVQVIPSSYAILYTTVIGGNTLVNSAVPLIYELGCELAYPTSEGAANGILTYLNNAGGLIFLAVFSFPNVGTMWMNWTAIGSILVCIPMILVLKGQFNRLEVDEQVTVQKSVD</sequence>
<feature type="transmembrane region" description="Helical" evidence="5">
    <location>
        <begin position="73"/>
        <end position="97"/>
    </location>
</feature>
<dbReference type="STRING" id="6526.A0A2C9KGU2"/>
<comment type="subcellular location">
    <subcellularLocation>
        <location evidence="1">Membrane</location>
        <topology evidence="1">Multi-pass membrane protein</topology>
    </subcellularLocation>
</comment>
<feature type="transmembrane region" description="Helical" evidence="5">
    <location>
        <begin position="103"/>
        <end position="125"/>
    </location>
</feature>
<dbReference type="InterPro" id="IPR020846">
    <property type="entry name" value="MFS_dom"/>
</dbReference>
<dbReference type="GO" id="GO:0016020">
    <property type="term" value="C:membrane"/>
    <property type="evidence" value="ECO:0007669"/>
    <property type="project" value="UniProtKB-SubCell"/>
</dbReference>
<gene>
    <name evidence="7" type="primary">106051676</name>
</gene>
<keyword evidence="4 5" id="KW-0472">Membrane</keyword>
<evidence type="ECO:0000313" key="8">
    <source>
        <dbReference type="Proteomes" id="UP000076420"/>
    </source>
</evidence>